<evidence type="ECO:0000313" key="2">
    <source>
        <dbReference type="EMBL" id="EKD20056.1"/>
    </source>
</evidence>
<dbReference type="eggNOG" id="ENOG502SUI0">
    <property type="taxonomic scope" value="Eukaryota"/>
</dbReference>
<accession>K1X4E3</accession>
<organism evidence="2 3">
    <name type="scientific">Marssonina brunnea f. sp. multigermtubi (strain MB_m1)</name>
    <name type="common">Marssonina leaf spot fungus</name>
    <dbReference type="NCBI Taxonomy" id="1072389"/>
    <lineage>
        <taxon>Eukaryota</taxon>
        <taxon>Fungi</taxon>
        <taxon>Dikarya</taxon>
        <taxon>Ascomycota</taxon>
        <taxon>Pezizomycotina</taxon>
        <taxon>Leotiomycetes</taxon>
        <taxon>Helotiales</taxon>
        <taxon>Drepanopezizaceae</taxon>
        <taxon>Drepanopeziza</taxon>
    </lineage>
</organism>
<dbReference type="OrthoDB" id="4540223at2759"/>
<keyword evidence="3" id="KW-1185">Reference proteome</keyword>
<gene>
    <name evidence="2" type="ORF">MBM_02008</name>
</gene>
<feature type="signal peptide" evidence="1">
    <location>
        <begin position="1"/>
        <end position="23"/>
    </location>
</feature>
<dbReference type="Proteomes" id="UP000006753">
    <property type="component" value="Unassembled WGS sequence"/>
</dbReference>
<reference evidence="2 3" key="1">
    <citation type="journal article" date="2012" name="BMC Genomics">
        <title>Sequencing the genome of Marssonina brunnea reveals fungus-poplar co-evolution.</title>
        <authorList>
            <person name="Zhu S."/>
            <person name="Cao Y.-Z."/>
            <person name="Jiang C."/>
            <person name="Tan B.-Y."/>
            <person name="Wang Z."/>
            <person name="Feng S."/>
            <person name="Zhang L."/>
            <person name="Su X.-H."/>
            <person name="Brejova B."/>
            <person name="Vinar T."/>
            <person name="Xu M."/>
            <person name="Wang M.-X."/>
            <person name="Zhang S.-G."/>
            <person name="Huang M.-R."/>
            <person name="Wu R."/>
            <person name="Zhou Y."/>
        </authorList>
    </citation>
    <scope>NUCLEOTIDE SEQUENCE [LARGE SCALE GENOMIC DNA]</scope>
    <source>
        <strain evidence="2 3">MB_m1</strain>
    </source>
</reference>
<proteinExistence type="predicted"/>
<dbReference type="InParanoid" id="K1X4E3"/>
<evidence type="ECO:0000313" key="3">
    <source>
        <dbReference type="Proteomes" id="UP000006753"/>
    </source>
</evidence>
<sequence length="211" mass="25030">MLRLQSTFALLLALSLFFNKAHGFWWPWSKSQVIGYAMVSEEHADLINTENDLVVEDTTDYQIGPGFYLRDKPSWESQAGKWYCVVKADKKKMKEIRKTLIPEYYESNIKPGRKQKIQLWGAEEEVILHYIRSYQRMYEPEEVLRFSRINGLDQQLQMNIPTKMAIDGDLGFWAKCFETKEKLRKYSDKTIEWERDWMPRIRLGRATTSQA</sequence>
<name>K1X4E3_MARBU</name>
<dbReference type="Pfam" id="PF19287">
    <property type="entry name" value="DUF5910"/>
    <property type="match status" value="1"/>
</dbReference>
<feature type="chain" id="PRO_5003852893" description="DUF2931 family protein" evidence="1">
    <location>
        <begin position="24"/>
        <end position="211"/>
    </location>
</feature>
<dbReference type="KEGG" id="mbe:MBM_02008"/>
<evidence type="ECO:0008006" key="4">
    <source>
        <dbReference type="Google" id="ProtNLM"/>
    </source>
</evidence>
<dbReference type="InterPro" id="IPR045564">
    <property type="entry name" value="DUF5910"/>
</dbReference>
<dbReference type="HOGENOM" id="CLU_091777_0_0_1"/>
<keyword evidence="1" id="KW-0732">Signal</keyword>
<dbReference type="AlphaFoldDB" id="K1X4E3"/>
<dbReference type="EMBL" id="JH921430">
    <property type="protein sequence ID" value="EKD20056.1"/>
    <property type="molecule type" value="Genomic_DNA"/>
</dbReference>
<evidence type="ECO:0000256" key="1">
    <source>
        <dbReference type="SAM" id="SignalP"/>
    </source>
</evidence>
<protein>
    <recommendedName>
        <fullName evidence="4">DUF2931 family protein</fullName>
    </recommendedName>
</protein>